<dbReference type="SUPFAM" id="SSF56801">
    <property type="entry name" value="Acetyl-CoA synthetase-like"/>
    <property type="match status" value="2"/>
</dbReference>
<dbReference type="GO" id="GO:0044550">
    <property type="term" value="P:secondary metabolite biosynthetic process"/>
    <property type="evidence" value="ECO:0007669"/>
    <property type="project" value="TreeGrafter"/>
</dbReference>
<dbReference type="SUPFAM" id="SSF52777">
    <property type="entry name" value="CoA-dependent acyltransferases"/>
    <property type="match status" value="4"/>
</dbReference>
<dbReference type="EMBL" id="JAFREP010000011">
    <property type="protein sequence ID" value="MBO1319413.1"/>
    <property type="molecule type" value="Genomic_DNA"/>
</dbReference>
<keyword evidence="7" id="KW-1185">Reference proteome</keyword>
<dbReference type="InterPro" id="IPR036736">
    <property type="entry name" value="ACP-like_sf"/>
</dbReference>
<feature type="domain" description="Carrier" evidence="5">
    <location>
        <begin position="2150"/>
        <end position="2225"/>
    </location>
</feature>
<dbReference type="Proteomes" id="UP000664417">
    <property type="component" value="Unassembled WGS sequence"/>
</dbReference>
<dbReference type="CDD" id="cd05930">
    <property type="entry name" value="A_NRPS"/>
    <property type="match status" value="1"/>
</dbReference>
<comment type="cofactor">
    <cofactor evidence="1">
        <name>pantetheine 4'-phosphate</name>
        <dbReference type="ChEBI" id="CHEBI:47942"/>
    </cofactor>
</comment>
<dbReference type="NCBIfam" id="NF003417">
    <property type="entry name" value="PRK04813.1"/>
    <property type="match status" value="2"/>
</dbReference>
<name>A0A8J7U2K4_9BACT</name>
<dbReference type="Pfam" id="PF00668">
    <property type="entry name" value="Condensation"/>
    <property type="match status" value="2"/>
</dbReference>
<dbReference type="Pfam" id="PF00501">
    <property type="entry name" value="AMP-binding"/>
    <property type="match status" value="2"/>
</dbReference>
<evidence type="ECO:0000256" key="3">
    <source>
        <dbReference type="ARBA" id="ARBA00022553"/>
    </source>
</evidence>
<protein>
    <submittedName>
        <fullName evidence="6">Amino acid adenylation domain-containing protein</fullName>
    </submittedName>
</protein>
<dbReference type="InterPro" id="IPR020806">
    <property type="entry name" value="PKS_PP-bd"/>
</dbReference>
<evidence type="ECO:0000313" key="6">
    <source>
        <dbReference type="EMBL" id="MBO1319413.1"/>
    </source>
</evidence>
<dbReference type="InterPro" id="IPR025110">
    <property type="entry name" value="AMP-bd_C"/>
</dbReference>
<dbReference type="SMART" id="SM00823">
    <property type="entry name" value="PKS_PP"/>
    <property type="match status" value="3"/>
</dbReference>
<sequence>MNQELEKRLAALSPEKRALLMKRLEKKQPATPKAALPPREPGRTQFPLSFAQQSLWMMEHLGAETAANPAAGNLPSAFILRGKLDLAALRGAFQAVVDRHEPLRTGFPMVEGQPVQQVYEQVALEVPLTDISRLDDGSRTAERDRLAQHEAGQPFDLATPPMVRVGVVRCAAEEHLVLVTLHHLVTDGWSTGLFISEFVAAYTAMVTGESWLPEPLQHQYADFALHQRDQAASGLKPHLEYWRKQLDGVPTLLKIDTDMERPARQTTRGAVIPFEWPRSLVDDLNQLARDQGTTLYMVLLAAYKVLLFRYSGEQDIVVGSPIAGRRERAFESMMGLFANTLVMRTRVTPRQGFTDLLAEVKRVSMEAFVHQAAPFEYLLEEINPERSLAHTPWFQMMFTLQNAPASEIVLPGLAVEPFWRGNRAAKLDLSAALTETEQGLWGEIEYNTDIFLPASIRTVIRHWETLLREIVAQPQAPVARLRFLSTTEQETILKRFVGERVAFSKTPMHHFIAERAAAHPERPALISAEGTMRYGELQAAVDRLAAHLIQRGVGPEDAVAVYLERGHAMVIAMLAVLQAGGQYIPLDPFYPQQRIALVLEDAQPRWALTQPSLSDDLPADVEALDTALLLQQEASTTAAEVVPAQLAYTIYTSGSTGRPKGVAIQHDALSNFVHGTLNALPIEASDCLLAVTSISFDITALDVYVTLAAGARVVIADRRDILDGARQLRWIREQGVTVLQATPAHWRLLLDRLGDDRLDHLKALVGGEALNAPLGRLLAEKTASLHNLYGPTEATVWVSQAPFDGSFPMPLGQAYANVQLYLLDSEMNPIPSGAPGELYIGGPAVARCYAGLPQQTADRFVPDPFSKEPGQRLYRTGDLCSIQGGDKLIFHGRVDFQVKVRGFRIELGEIETRLLEHAAIRECVVGVVGGEEDEAEARLVAWLCADGEANPVDLQQWVTQTLPDYMVPAQFVQLESMPLTPNRKVNRKALPIPQAEILERVVRAPETQLQAVLVALWAAVLNHDQVGIEDDFFRLGGNSLKATRFAYRLLQEQGIDMPVHLLFESLTIEKLAARLTAEFPEAAALDVPETAIPDRNRLEHWLVQCWREVLVDRTLEADANFFEVGGDSLSGLQVAGRIQEQYGLGMSLETLFAKPEPATLSAWLHEQLEAGHGGVADKDAAETPIERPLSQETLMRASQRRLWLLERLENGGPAYHISRLLHIDGDLDADQLQRALVLLQQRHESLRTTFGEEDGLGYQRVNPHVPLAWEQVDLLDLAEDQREVALHDQARAIAVVPFDLENGPLWRVCLFQTAPRTFVLLIVLQHLIADGWSLDLLHTDLWQAYRAAGDETAAVAAVATPQCIDMPEPDYDLAAESAWWRDYLADLPPLLELPTDFPRPAELGQAGGWVRTRLSAETVAKLEAGAVAQNATLYTALLTCYQLLLARYTRRRDIVTASPVANRHTSGAEQAVGCFVNTLPIRADINQHLSFTDLLAHVRDQAFAAFAHQHIPFEQIVEALNPQRNLSHATLVQAMFVLNRGRAVPDRPKAFNSRLEYLPLPFAQFDLQLHVDRDENGAGLTFIYNRDLFRQETVERLAGHFQTLATICAQYPRTPVYQKIMMAPEETLRLASWARVRGKRWSTDDVAAAICAQARQRPEAPALVDEVETLSYAELIARSSRLAHFLTATTPADGTPVALLCERRIGTVVAQLATLLAGRPWLALDPELPPQRIADLLADARPALLLTEDDRTAAWSEAAMPVYALDADDVPWLDQPPNPPPRAVPERAAAYTLYTSGSTGRPKAVSVPRRALHNRLAWMQDRFRLDAAEAVLHKTPYSFDVSIWEWLWPLMQGARVVVAPPQAQRDNQHLITLIQQHQVTTIHFVPPMLQAFLETPAAAECHSLRRIIASGEVLTAATVRLCRERLHSGLFNLYGPTEAAIDVSCWDATCAEVDDPLPIGTAVNNVTLHVLDPWGSPVPVGLPGELFIGGIALADGYVGQAALTAERFVPDPFSPDGGARLYRTGDLVKRREDGELVYLRRRDHQVKWNGQRIELGEIEHALGGFDTVARAVVVLHRAEDGRTNLVAYVTGDTAALSPDALQSDLRKLLPRYMVPTHWVVLERFPLTRNGKIDRKALPAPVQDAAADLREPCSETEIALAELWQPLLGVARFGLDDDFFGLGGHSLTMARLAAQIDTRFGVVLSMRQLFNNARLQAMAELIDNQLWLLESRLTPAGAGDDLEMGEL</sequence>
<dbReference type="Gene3D" id="3.30.300.30">
    <property type="match status" value="2"/>
</dbReference>
<proteinExistence type="predicted"/>
<feature type="domain" description="Carrier" evidence="5">
    <location>
        <begin position="1093"/>
        <end position="1168"/>
    </location>
</feature>
<dbReference type="SUPFAM" id="SSF47336">
    <property type="entry name" value="ACP-like"/>
    <property type="match status" value="3"/>
</dbReference>
<dbReference type="InterPro" id="IPR023213">
    <property type="entry name" value="CAT-like_dom_sf"/>
</dbReference>
<dbReference type="RefSeq" id="WP_207859234.1">
    <property type="nucleotide sequence ID" value="NZ_JAFREP010000011.1"/>
</dbReference>
<dbReference type="InterPro" id="IPR009081">
    <property type="entry name" value="PP-bd_ACP"/>
</dbReference>
<dbReference type="PANTHER" id="PTHR45527">
    <property type="entry name" value="NONRIBOSOMAL PEPTIDE SYNTHETASE"/>
    <property type="match status" value="1"/>
</dbReference>
<dbReference type="Pfam" id="PF00550">
    <property type="entry name" value="PP-binding"/>
    <property type="match status" value="3"/>
</dbReference>
<dbReference type="PROSITE" id="PS50075">
    <property type="entry name" value="CARRIER"/>
    <property type="match status" value="3"/>
</dbReference>
<comment type="caution">
    <text evidence="6">The sequence shown here is derived from an EMBL/GenBank/DDBJ whole genome shotgun (WGS) entry which is preliminary data.</text>
</comment>
<dbReference type="Gene3D" id="3.30.559.10">
    <property type="entry name" value="Chloramphenicol acetyltransferase-like domain"/>
    <property type="match status" value="2"/>
</dbReference>
<dbReference type="NCBIfam" id="TIGR01733">
    <property type="entry name" value="AA-adenyl-dom"/>
    <property type="match status" value="2"/>
</dbReference>
<dbReference type="PROSITE" id="PS00012">
    <property type="entry name" value="PHOSPHOPANTETHEINE"/>
    <property type="match status" value="2"/>
</dbReference>
<dbReference type="InterPro" id="IPR001242">
    <property type="entry name" value="Condensation_dom"/>
</dbReference>
<organism evidence="6 7">
    <name type="scientific">Acanthopleuribacter pedis</name>
    <dbReference type="NCBI Taxonomy" id="442870"/>
    <lineage>
        <taxon>Bacteria</taxon>
        <taxon>Pseudomonadati</taxon>
        <taxon>Acidobacteriota</taxon>
        <taxon>Holophagae</taxon>
        <taxon>Acanthopleuribacterales</taxon>
        <taxon>Acanthopleuribacteraceae</taxon>
        <taxon>Acanthopleuribacter</taxon>
    </lineage>
</organism>
<keyword evidence="3" id="KW-0597">Phosphoprotein</keyword>
<dbReference type="Gene3D" id="3.30.559.30">
    <property type="entry name" value="Nonribosomal peptide synthetase, condensation domain"/>
    <property type="match status" value="2"/>
</dbReference>
<evidence type="ECO:0000313" key="7">
    <source>
        <dbReference type="Proteomes" id="UP000664417"/>
    </source>
</evidence>
<accession>A0A8J7U2K4</accession>
<dbReference type="InterPro" id="IPR000873">
    <property type="entry name" value="AMP-dep_synth/lig_dom"/>
</dbReference>
<dbReference type="CDD" id="cd19531">
    <property type="entry name" value="LCL_NRPS-like"/>
    <property type="match status" value="2"/>
</dbReference>
<dbReference type="GO" id="GO:0005737">
    <property type="term" value="C:cytoplasm"/>
    <property type="evidence" value="ECO:0007669"/>
    <property type="project" value="TreeGrafter"/>
</dbReference>
<dbReference type="GO" id="GO:0003824">
    <property type="term" value="F:catalytic activity"/>
    <property type="evidence" value="ECO:0007669"/>
    <property type="project" value="InterPro"/>
</dbReference>
<dbReference type="Gene3D" id="3.40.50.980">
    <property type="match status" value="4"/>
</dbReference>
<feature type="region of interest" description="Disordered" evidence="4">
    <location>
        <begin position="23"/>
        <end position="44"/>
    </location>
</feature>
<reference evidence="6" key="1">
    <citation type="submission" date="2021-03" db="EMBL/GenBank/DDBJ databases">
        <authorList>
            <person name="Wang G."/>
        </authorList>
    </citation>
    <scope>NUCLEOTIDE SEQUENCE</scope>
    <source>
        <strain evidence="6">KCTC 12899</strain>
    </source>
</reference>
<dbReference type="FunFam" id="3.30.300.30:FF:000010">
    <property type="entry name" value="Enterobactin synthetase component F"/>
    <property type="match status" value="1"/>
</dbReference>
<dbReference type="InterPro" id="IPR010071">
    <property type="entry name" value="AA_adenyl_dom"/>
</dbReference>
<dbReference type="GO" id="GO:0031177">
    <property type="term" value="F:phosphopantetheine binding"/>
    <property type="evidence" value="ECO:0007669"/>
    <property type="project" value="InterPro"/>
</dbReference>
<dbReference type="FunFam" id="3.40.50.980:FF:000002">
    <property type="entry name" value="Enterobactin synthetase component F"/>
    <property type="match status" value="1"/>
</dbReference>
<dbReference type="InterPro" id="IPR045851">
    <property type="entry name" value="AMP-bd_C_sf"/>
</dbReference>
<dbReference type="CDD" id="cd17646">
    <property type="entry name" value="A_NRPS_AB3403-like"/>
    <property type="match status" value="1"/>
</dbReference>
<dbReference type="Gene3D" id="1.10.1200.10">
    <property type="entry name" value="ACP-like"/>
    <property type="match status" value="3"/>
</dbReference>
<feature type="domain" description="Carrier" evidence="5">
    <location>
        <begin position="1004"/>
        <end position="1079"/>
    </location>
</feature>
<dbReference type="GO" id="GO:0043041">
    <property type="term" value="P:amino acid activation for nonribosomal peptide biosynthetic process"/>
    <property type="evidence" value="ECO:0007669"/>
    <property type="project" value="TreeGrafter"/>
</dbReference>
<evidence type="ECO:0000259" key="5">
    <source>
        <dbReference type="PROSITE" id="PS50075"/>
    </source>
</evidence>
<evidence type="ECO:0000256" key="2">
    <source>
        <dbReference type="ARBA" id="ARBA00022450"/>
    </source>
</evidence>
<gene>
    <name evidence="6" type="ORF">J3U88_13145</name>
</gene>
<dbReference type="Gene3D" id="2.30.38.10">
    <property type="entry name" value="Luciferase, Domain 3"/>
    <property type="match status" value="2"/>
</dbReference>
<evidence type="ECO:0000256" key="4">
    <source>
        <dbReference type="SAM" id="MobiDB-lite"/>
    </source>
</evidence>
<keyword evidence="2" id="KW-0596">Phosphopantetheine</keyword>
<dbReference type="InterPro" id="IPR006162">
    <property type="entry name" value="Ppantetheine_attach_site"/>
</dbReference>
<dbReference type="FunFam" id="3.40.50.980:FF:000001">
    <property type="entry name" value="Non-ribosomal peptide synthetase"/>
    <property type="match status" value="1"/>
</dbReference>
<dbReference type="PANTHER" id="PTHR45527:SF1">
    <property type="entry name" value="FATTY ACID SYNTHASE"/>
    <property type="match status" value="1"/>
</dbReference>
<dbReference type="Pfam" id="PF13193">
    <property type="entry name" value="AMP-binding_C"/>
    <property type="match status" value="2"/>
</dbReference>
<evidence type="ECO:0000256" key="1">
    <source>
        <dbReference type="ARBA" id="ARBA00001957"/>
    </source>
</evidence>